<dbReference type="Gene3D" id="3.40.50.1110">
    <property type="entry name" value="SGNH hydrolase"/>
    <property type="match status" value="1"/>
</dbReference>
<comment type="caution">
    <text evidence="2">The sequence shown here is derived from an EMBL/GenBank/DDBJ whole genome shotgun (WGS) entry which is preliminary data.</text>
</comment>
<sequence length="293" mass="33477">MTEKHRLRSIDPMLSFAYSKDDLPLRDDETVIPGFVIMRSGDRVSVNGLRIMILGGSTSGPYFNGNWPRQFRSMLDREGITATVYNGAVSAYSTNQELLKFIRDGLALRPDLVISLSGVNDLGFMHSIRKHPMHHPYTSFILQSLLRNQVRGKQKGDIINDLNFGPPIETTPADQWERNIRLMNAITSEYGIKYYAFLQPTLGIGDYHPTPQEQQMLEAYIHETNGRYLNDAHEFYESALARIKTCEFVFSLVDIFKSTNNIYYNPRHPNADGYAIIANAVFNRLKHSSFFVK</sequence>
<dbReference type="SUPFAM" id="SSF52266">
    <property type="entry name" value="SGNH hydrolase"/>
    <property type="match status" value="1"/>
</dbReference>
<dbReference type="Pfam" id="PF13472">
    <property type="entry name" value="Lipase_GDSL_2"/>
    <property type="match status" value="1"/>
</dbReference>
<organism evidence="2 3">
    <name type="scientific">Desulfonatronospira thiodismutans ASO3-1</name>
    <dbReference type="NCBI Taxonomy" id="555779"/>
    <lineage>
        <taxon>Bacteria</taxon>
        <taxon>Pseudomonadati</taxon>
        <taxon>Thermodesulfobacteriota</taxon>
        <taxon>Desulfovibrionia</taxon>
        <taxon>Desulfovibrionales</taxon>
        <taxon>Desulfonatronovibrionaceae</taxon>
        <taxon>Desulfonatronospira</taxon>
    </lineage>
</organism>
<dbReference type="InterPro" id="IPR036514">
    <property type="entry name" value="SGNH_hydro_sf"/>
</dbReference>
<name>D6SU72_9BACT</name>
<keyword evidence="3" id="KW-1185">Reference proteome</keyword>
<dbReference type="RefSeq" id="WP_008871548.1">
    <property type="nucleotide sequence ID" value="NZ_ACJN02000004.1"/>
</dbReference>
<accession>D6SU72</accession>
<dbReference type="CDD" id="cd00229">
    <property type="entry name" value="SGNH_hydrolase"/>
    <property type="match status" value="1"/>
</dbReference>
<dbReference type="AlphaFoldDB" id="D6SU72"/>
<dbReference type="EMBL" id="ACJN02000004">
    <property type="protein sequence ID" value="EFI32852.1"/>
    <property type="molecule type" value="Genomic_DNA"/>
</dbReference>
<dbReference type="GO" id="GO:0016788">
    <property type="term" value="F:hydrolase activity, acting on ester bonds"/>
    <property type="evidence" value="ECO:0007669"/>
    <property type="project" value="UniProtKB-ARBA"/>
</dbReference>
<dbReference type="Proteomes" id="UP000005496">
    <property type="component" value="Unassembled WGS sequence"/>
</dbReference>
<protein>
    <recommendedName>
        <fullName evidence="1">SGNH hydrolase-type esterase domain-containing protein</fullName>
    </recommendedName>
</protein>
<feature type="domain" description="SGNH hydrolase-type esterase" evidence="1">
    <location>
        <begin position="56"/>
        <end position="212"/>
    </location>
</feature>
<evidence type="ECO:0000313" key="3">
    <source>
        <dbReference type="Proteomes" id="UP000005496"/>
    </source>
</evidence>
<proteinExistence type="predicted"/>
<dbReference type="InterPro" id="IPR013830">
    <property type="entry name" value="SGNH_hydro"/>
</dbReference>
<evidence type="ECO:0000259" key="1">
    <source>
        <dbReference type="Pfam" id="PF13472"/>
    </source>
</evidence>
<gene>
    <name evidence="2" type="ORF">Dthio_PD0159</name>
</gene>
<evidence type="ECO:0000313" key="2">
    <source>
        <dbReference type="EMBL" id="EFI32852.1"/>
    </source>
</evidence>
<reference evidence="2" key="1">
    <citation type="submission" date="2010-05" db="EMBL/GenBank/DDBJ databases">
        <title>The draft genome of Desulfonatronospira thiodismutans ASO3-1.</title>
        <authorList>
            <consortium name="US DOE Joint Genome Institute (JGI-PGF)"/>
            <person name="Lucas S."/>
            <person name="Copeland A."/>
            <person name="Lapidus A."/>
            <person name="Cheng J.-F."/>
            <person name="Bruce D."/>
            <person name="Goodwin L."/>
            <person name="Pitluck S."/>
            <person name="Chertkov O."/>
            <person name="Brettin T."/>
            <person name="Detter J.C."/>
            <person name="Han C."/>
            <person name="Land M.L."/>
            <person name="Hauser L."/>
            <person name="Kyrpides N."/>
            <person name="Mikhailova N."/>
            <person name="Muyzer G."/>
            <person name="Woyke T."/>
        </authorList>
    </citation>
    <scope>NUCLEOTIDE SEQUENCE [LARGE SCALE GENOMIC DNA]</scope>
    <source>
        <strain evidence="2">ASO3-1</strain>
    </source>
</reference>
<dbReference type="eggNOG" id="ENOG5033579">
    <property type="taxonomic scope" value="Bacteria"/>
</dbReference>